<reference evidence="9" key="1">
    <citation type="journal article" date="2020" name="Stud. Mycol.">
        <title>101 Dothideomycetes genomes: A test case for predicting lifestyles and emergence of pathogens.</title>
        <authorList>
            <person name="Haridas S."/>
            <person name="Albert R."/>
            <person name="Binder M."/>
            <person name="Bloem J."/>
            <person name="LaButti K."/>
            <person name="Salamov A."/>
            <person name="Andreopoulos B."/>
            <person name="Baker S."/>
            <person name="Barry K."/>
            <person name="Bills G."/>
            <person name="Bluhm B."/>
            <person name="Cannon C."/>
            <person name="Castanera R."/>
            <person name="Culley D."/>
            <person name="Daum C."/>
            <person name="Ezra D."/>
            <person name="Gonzalez J."/>
            <person name="Henrissat B."/>
            <person name="Kuo A."/>
            <person name="Liang C."/>
            <person name="Lipzen A."/>
            <person name="Lutzoni F."/>
            <person name="Magnuson J."/>
            <person name="Mondo S."/>
            <person name="Nolan M."/>
            <person name="Ohm R."/>
            <person name="Pangilinan J."/>
            <person name="Park H.-J."/>
            <person name="Ramirez L."/>
            <person name="Alfaro M."/>
            <person name="Sun H."/>
            <person name="Tritt A."/>
            <person name="Yoshinaga Y."/>
            <person name="Zwiers L.-H."/>
            <person name="Turgeon B."/>
            <person name="Goodwin S."/>
            <person name="Spatafora J."/>
            <person name="Crous P."/>
            <person name="Grigoriev I."/>
        </authorList>
    </citation>
    <scope>NUCLEOTIDE SEQUENCE [LARGE SCALE GENOMIC DNA]</scope>
    <source>
        <strain evidence="9">CECT 20119</strain>
    </source>
</reference>
<dbReference type="AlphaFoldDB" id="A0A6A6G6X3"/>
<dbReference type="Proteomes" id="UP000799538">
    <property type="component" value="Unassembled WGS sequence"/>
</dbReference>
<keyword evidence="4" id="KW-1133">Transmembrane helix</keyword>
<dbReference type="InterPro" id="IPR039163">
    <property type="entry name" value="EMC7"/>
</dbReference>
<dbReference type="InterPro" id="IPR019008">
    <property type="entry name" value="Beta_sandwich_EMC7"/>
</dbReference>
<evidence type="ECO:0000256" key="2">
    <source>
        <dbReference type="ARBA" id="ARBA00022692"/>
    </source>
</evidence>
<keyword evidence="5" id="KW-0472">Membrane</keyword>
<proteinExistence type="predicted"/>
<evidence type="ECO:0000256" key="4">
    <source>
        <dbReference type="ARBA" id="ARBA00022989"/>
    </source>
</evidence>
<keyword evidence="9" id="KW-1185">Reference proteome</keyword>
<sequence>MLLPLFFLPTTLAASLLITIPSSPPLLPNPSTLPPTTHATLLTSSGSLLTSRLTRQNTIHFPSLPQGSHLLSLFTRDFSFPQYRVDVAPSSDSTSPGAGTDTDTGTETISIAQTFRGNEWSNTGPVVAKGNDTLTVALPPLGKKEFYAQRQGFSALSILKNPMILMALVSGGLVFGMPYLVDNMDEETKKEFEEAQKSNPLAGGGGDAAAAIQNFDFAGWMAGKTTKSSDAVEERKEGGKSLR</sequence>
<evidence type="ECO:0000259" key="7">
    <source>
        <dbReference type="Pfam" id="PF09430"/>
    </source>
</evidence>
<protein>
    <recommendedName>
        <fullName evidence="7">ER membrane protein complex subunit 7 beta-sandwich domain-containing protein</fullName>
    </recommendedName>
</protein>
<accession>A0A6A6G6X3</accession>
<feature type="region of interest" description="Disordered" evidence="6">
    <location>
        <begin position="224"/>
        <end position="243"/>
    </location>
</feature>
<evidence type="ECO:0000313" key="9">
    <source>
        <dbReference type="Proteomes" id="UP000799538"/>
    </source>
</evidence>
<dbReference type="Pfam" id="PF09430">
    <property type="entry name" value="EMC7_beta-sandw"/>
    <property type="match status" value="1"/>
</dbReference>
<dbReference type="EMBL" id="ML992510">
    <property type="protein sequence ID" value="KAF2221298.1"/>
    <property type="molecule type" value="Genomic_DNA"/>
</dbReference>
<feature type="domain" description="ER membrane protein complex subunit 7 beta-sandwich" evidence="7">
    <location>
        <begin position="29"/>
        <end position="166"/>
    </location>
</feature>
<comment type="subcellular location">
    <subcellularLocation>
        <location evidence="1">Membrane</location>
        <topology evidence="1">Single-pass membrane protein</topology>
    </subcellularLocation>
</comment>
<dbReference type="PANTHER" id="PTHR13605:SF4">
    <property type="entry name" value="ER MEMBRANE PROTEIN COMPLEX SUBUNIT 7"/>
    <property type="match status" value="1"/>
</dbReference>
<name>A0A6A6G6X3_9PEZI</name>
<dbReference type="PANTHER" id="PTHR13605">
    <property type="entry name" value="ER MEMBRANE PROTEIN COMPLEX SUBUNIT 7"/>
    <property type="match status" value="1"/>
</dbReference>
<evidence type="ECO:0000256" key="1">
    <source>
        <dbReference type="ARBA" id="ARBA00004167"/>
    </source>
</evidence>
<keyword evidence="3" id="KW-0732">Signal</keyword>
<evidence type="ECO:0000256" key="3">
    <source>
        <dbReference type="ARBA" id="ARBA00022729"/>
    </source>
</evidence>
<keyword evidence="2" id="KW-0812">Transmembrane</keyword>
<evidence type="ECO:0000256" key="6">
    <source>
        <dbReference type="SAM" id="MobiDB-lite"/>
    </source>
</evidence>
<evidence type="ECO:0000256" key="5">
    <source>
        <dbReference type="ARBA" id="ARBA00023136"/>
    </source>
</evidence>
<dbReference type="GO" id="GO:0072546">
    <property type="term" value="C:EMC complex"/>
    <property type="evidence" value="ECO:0007669"/>
    <property type="project" value="TreeGrafter"/>
</dbReference>
<evidence type="ECO:0000313" key="8">
    <source>
        <dbReference type="EMBL" id="KAF2221298.1"/>
    </source>
</evidence>
<feature type="compositionally biased region" description="Basic and acidic residues" evidence="6">
    <location>
        <begin position="230"/>
        <end position="243"/>
    </location>
</feature>
<gene>
    <name evidence="8" type="ORF">BDZ85DRAFT_201512</name>
</gene>
<organism evidence="8 9">
    <name type="scientific">Elsinoe ampelina</name>
    <dbReference type="NCBI Taxonomy" id="302913"/>
    <lineage>
        <taxon>Eukaryota</taxon>
        <taxon>Fungi</taxon>
        <taxon>Dikarya</taxon>
        <taxon>Ascomycota</taxon>
        <taxon>Pezizomycotina</taxon>
        <taxon>Dothideomycetes</taxon>
        <taxon>Dothideomycetidae</taxon>
        <taxon>Myriangiales</taxon>
        <taxon>Elsinoaceae</taxon>
        <taxon>Elsinoe</taxon>
    </lineage>
</organism>
<dbReference type="OrthoDB" id="27095at2759"/>